<dbReference type="AlphaFoldDB" id="A0A344L2T5"/>
<evidence type="ECO:0000313" key="3">
    <source>
        <dbReference type="Proteomes" id="UP000250434"/>
    </source>
</evidence>
<evidence type="ECO:0000256" key="1">
    <source>
        <dbReference type="SAM" id="Phobius"/>
    </source>
</evidence>
<dbReference type="KEGG" id="aab:A4R43_07320"/>
<gene>
    <name evidence="2" type="ORF">A4R43_07320</name>
</gene>
<accession>A0A344L2T5</accession>
<dbReference type="Proteomes" id="UP000250434">
    <property type="component" value="Chromosome"/>
</dbReference>
<reference evidence="2 3" key="1">
    <citation type="submission" date="2016-04" db="EMBL/GenBank/DDBJ databases">
        <title>Complete genome sequence and analysis of deep-sea sediment isolate, Amycolatopsis sp. WP1.</title>
        <authorList>
            <person name="Wang H."/>
            <person name="Chen S."/>
            <person name="Wu Q."/>
        </authorList>
    </citation>
    <scope>NUCLEOTIDE SEQUENCE [LARGE SCALE GENOMIC DNA]</scope>
    <source>
        <strain evidence="2 3">WP1</strain>
    </source>
</reference>
<keyword evidence="1" id="KW-0472">Membrane</keyword>
<protein>
    <submittedName>
        <fullName evidence="2">Uncharacterized protein</fullName>
    </submittedName>
</protein>
<keyword evidence="1" id="KW-0812">Transmembrane</keyword>
<evidence type="ECO:0000313" key="2">
    <source>
        <dbReference type="EMBL" id="AXB42359.1"/>
    </source>
</evidence>
<dbReference type="Pfam" id="PF14023">
    <property type="entry name" value="Bestrophin-like"/>
    <property type="match status" value="1"/>
</dbReference>
<keyword evidence="1" id="KW-1133">Transmembrane helix</keyword>
<proteinExistence type="predicted"/>
<keyword evidence="3" id="KW-1185">Reference proteome</keyword>
<sequence length="152" mass="16577">MLVTSLLIVAAVLAGWLANRLIRGRTEDDDVPSRKDMTSPIETLAVLVLAFVLVAAAESFSEADEAATAEAGVVDHMFETADYAPEPVRQRLQAGTVCYARAVGELEWPAMADGRNSPAPSVWTTGFRESFKAWTRATPFSKCSCRRTRKGR</sequence>
<dbReference type="EMBL" id="CP015163">
    <property type="protein sequence ID" value="AXB42359.1"/>
    <property type="molecule type" value="Genomic_DNA"/>
</dbReference>
<feature type="transmembrane region" description="Helical" evidence="1">
    <location>
        <begin position="44"/>
        <end position="61"/>
    </location>
</feature>
<organism evidence="2 3">
    <name type="scientific">Amycolatopsis albispora</name>
    <dbReference type="NCBI Taxonomy" id="1804986"/>
    <lineage>
        <taxon>Bacteria</taxon>
        <taxon>Bacillati</taxon>
        <taxon>Actinomycetota</taxon>
        <taxon>Actinomycetes</taxon>
        <taxon>Pseudonocardiales</taxon>
        <taxon>Pseudonocardiaceae</taxon>
        <taxon>Amycolatopsis</taxon>
    </lineage>
</organism>
<dbReference type="RefSeq" id="WP_162788360.1">
    <property type="nucleotide sequence ID" value="NZ_CP015163.1"/>
</dbReference>
<dbReference type="InterPro" id="IPR025333">
    <property type="entry name" value="DUF4239"/>
</dbReference>
<name>A0A344L2T5_9PSEU</name>